<protein>
    <submittedName>
        <fullName evidence="2">Uncharacterized protein</fullName>
    </submittedName>
</protein>
<evidence type="ECO:0000313" key="2">
    <source>
        <dbReference type="EMBL" id="CAD8424543.1"/>
    </source>
</evidence>
<sequence length="136" mass="15797">MPRKRRLSYGNREKYHRKRITVKKEPFGSNCEVRVEASTTPLTPKGITSHESISPLTESSSSKSTALISTETSLGSYKRTWKEEEDRRKAVSSLYRVHICVSEPSRWFGRDGTIAKIRTIYPDMSRFMIQNVLRWK</sequence>
<name>A0A7S0GJZ6_9STRA</name>
<dbReference type="AlphaFoldDB" id="A0A7S0GJZ6"/>
<gene>
    <name evidence="2" type="ORF">PINE0816_LOCUS20703</name>
</gene>
<proteinExistence type="predicted"/>
<evidence type="ECO:0000256" key="1">
    <source>
        <dbReference type="SAM" id="MobiDB-lite"/>
    </source>
</evidence>
<accession>A0A7S0GJZ6</accession>
<feature type="compositionally biased region" description="Low complexity" evidence="1">
    <location>
        <begin position="49"/>
        <end position="67"/>
    </location>
</feature>
<dbReference type="EMBL" id="HBEL01044477">
    <property type="protein sequence ID" value="CAD8424543.1"/>
    <property type="molecule type" value="Transcribed_RNA"/>
</dbReference>
<feature type="region of interest" description="Disordered" evidence="1">
    <location>
        <begin position="38"/>
        <end position="67"/>
    </location>
</feature>
<organism evidence="2">
    <name type="scientific">Proboscia inermis</name>
    <dbReference type="NCBI Taxonomy" id="420281"/>
    <lineage>
        <taxon>Eukaryota</taxon>
        <taxon>Sar</taxon>
        <taxon>Stramenopiles</taxon>
        <taxon>Ochrophyta</taxon>
        <taxon>Bacillariophyta</taxon>
        <taxon>Coscinodiscophyceae</taxon>
        <taxon>Rhizosoleniophycidae</taxon>
        <taxon>Rhizosoleniales</taxon>
        <taxon>Rhizosoleniaceae</taxon>
        <taxon>Proboscia</taxon>
    </lineage>
</organism>
<reference evidence="2" key="1">
    <citation type="submission" date="2021-01" db="EMBL/GenBank/DDBJ databases">
        <authorList>
            <person name="Corre E."/>
            <person name="Pelletier E."/>
            <person name="Niang G."/>
            <person name="Scheremetjew M."/>
            <person name="Finn R."/>
            <person name="Kale V."/>
            <person name="Holt S."/>
            <person name="Cochrane G."/>
            <person name="Meng A."/>
            <person name="Brown T."/>
            <person name="Cohen L."/>
        </authorList>
    </citation>
    <scope>NUCLEOTIDE SEQUENCE</scope>
    <source>
        <strain evidence="2">CCAP1064/1</strain>
    </source>
</reference>